<evidence type="ECO:0000313" key="2">
    <source>
        <dbReference type="Proteomes" id="UP000042394"/>
    </source>
</evidence>
<accession>A0A655EF52</accession>
<name>A0A655EF52_SALET</name>
<dbReference type="EMBL" id="CQPD01000069">
    <property type="protein sequence ID" value="CNV17389.1"/>
    <property type="molecule type" value="Genomic_DNA"/>
</dbReference>
<evidence type="ECO:0000313" key="1">
    <source>
        <dbReference type="EMBL" id="CNV17389.1"/>
    </source>
</evidence>
<dbReference type="AlphaFoldDB" id="A0A655EF52"/>
<sequence length="106" mass="12670">MTGRINALWTYRFKPGPEQLRGFRIPDWLKKNLTIESVYANPFTYELRKRALPFNVYFTKNAVTIFRPRRFHFIDKAPRGRFPHAQVLPVRTITDEKQVPYDVVLM</sequence>
<dbReference type="Proteomes" id="UP000042394">
    <property type="component" value="Unassembled WGS sequence"/>
</dbReference>
<reference evidence="1 2" key="1">
    <citation type="submission" date="2015-03" db="EMBL/GenBank/DDBJ databases">
        <authorList>
            <consortium name="Pathogen Informatics"/>
        </authorList>
    </citation>
    <scope>NUCLEOTIDE SEQUENCE [LARGE SCALE GENOMIC DNA]</scope>
    <source>
        <strain evidence="1 2">D4891</strain>
    </source>
</reference>
<gene>
    <name evidence="1" type="ORF">ERS008207_04491</name>
</gene>
<proteinExistence type="predicted"/>
<organism evidence="1 2">
    <name type="scientific">Salmonella enterica subsp. enterica serovar Bovismorbificans</name>
    <dbReference type="NCBI Taxonomy" id="58097"/>
    <lineage>
        <taxon>Bacteria</taxon>
        <taxon>Pseudomonadati</taxon>
        <taxon>Pseudomonadota</taxon>
        <taxon>Gammaproteobacteria</taxon>
        <taxon>Enterobacterales</taxon>
        <taxon>Enterobacteriaceae</taxon>
        <taxon>Salmonella</taxon>
    </lineage>
</organism>
<protein>
    <submittedName>
        <fullName evidence="1">Uncharacterized protein</fullName>
    </submittedName>
</protein>